<dbReference type="EMBL" id="LAZR01047974">
    <property type="protein sequence ID" value="KKK92971.1"/>
    <property type="molecule type" value="Genomic_DNA"/>
</dbReference>
<accession>A0A0F9C8K2</accession>
<feature type="region of interest" description="Disordered" evidence="1">
    <location>
        <begin position="1"/>
        <end position="28"/>
    </location>
</feature>
<name>A0A0F9C8K2_9ZZZZ</name>
<comment type="caution">
    <text evidence="2">The sequence shown here is derived from an EMBL/GenBank/DDBJ whole genome shotgun (WGS) entry which is preliminary data.</text>
</comment>
<evidence type="ECO:0000256" key="1">
    <source>
        <dbReference type="SAM" id="MobiDB-lite"/>
    </source>
</evidence>
<reference evidence="2" key="1">
    <citation type="journal article" date="2015" name="Nature">
        <title>Complex archaea that bridge the gap between prokaryotes and eukaryotes.</title>
        <authorList>
            <person name="Spang A."/>
            <person name="Saw J.H."/>
            <person name="Jorgensen S.L."/>
            <person name="Zaremba-Niedzwiedzka K."/>
            <person name="Martijn J."/>
            <person name="Lind A.E."/>
            <person name="van Eijk R."/>
            <person name="Schleper C."/>
            <person name="Guy L."/>
            <person name="Ettema T.J."/>
        </authorList>
    </citation>
    <scope>NUCLEOTIDE SEQUENCE</scope>
</reference>
<feature type="compositionally biased region" description="Basic and acidic residues" evidence="1">
    <location>
        <begin position="1"/>
        <end position="21"/>
    </location>
</feature>
<sequence length="70" mass="8138">MSDAESRREDAKREDWEDKHPTPPVDCGECGERTWRLRERYVYGDDADGNRGMLMEVWECACGNEMEVPA</sequence>
<protein>
    <submittedName>
        <fullName evidence="2">Uncharacterized protein</fullName>
    </submittedName>
</protein>
<proteinExistence type="predicted"/>
<gene>
    <name evidence="2" type="ORF">LCGC14_2697560</name>
</gene>
<organism evidence="2">
    <name type="scientific">marine sediment metagenome</name>
    <dbReference type="NCBI Taxonomy" id="412755"/>
    <lineage>
        <taxon>unclassified sequences</taxon>
        <taxon>metagenomes</taxon>
        <taxon>ecological metagenomes</taxon>
    </lineage>
</organism>
<dbReference type="AlphaFoldDB" id="A0A0F9C8K2"/>
<evidence type="ECO:0000313" key="2">
    <source>
        <dbReference type="EMBL" id="KKK92971.1"/>
    </source>
</evidence>